<name>A0A8U0S667_MUSPF</name>
<proteinExistence type="predicted"/>
<organism evidence="2 3">
    <name type="scientific">Mustela putorius furo</name>
    <name type="common">European domestic ferret</name>
    <name type="synonym">Mustela furo</name>
    <dbReference type="NCBI Taxonomy" id="9669"/>
    <lineage>
        <taxon>Eukaryota</taxon>
        <taxon>Metazoa</taxon>
        <taxon>Chordata</taxon>
        <taxon>Craniata</taxon>
        <taxon>Vertebrata</taxon>
        <taxon>Euteleostomi</taxon>
        <taxon>Mammalia</taxon>
        <taxon>Eutheria</taxon>
        <taxon>Laurasiatheria</taxon>
        <taxon>Carnivora</taxon>
        <taxon>Caniformia</taxon>
        <taxon>Musteloidea</taxon>
        <taxon>Mustelidae</taxon>
        <taxon>Mustelinae</taxon>
        <taxon>Mustela</taxon>
    </lineage>
</organism>
<keyword evidence="2" id="KW-1185">Reference proteome</keyword>
<dbReference type="InterPro" id="IPR035899">
    <property type="entry name" value="DBL_dom_sf"/>
</dbReference>
<gene>
    <name evidence="3" type="primary">LOC123392374</name>
</gene>
<evidence type="ECO:0000256" key="1">
    <source>
        <dbReference type="SAM" id="MobiDB-lite"/>
    </source>
</evidence>
<dbReference type="AlphaFoldDB" id="A0A8U0S667"/>
<evidence type="ECO:0000313" key="2">
    <source>
        <dbReference type="Proteomes" id="UP000000715"/>
    </source>
</evidence>
<evidence type="ECO:0000313" key="3">
    <source>
        <dbReference type="RefSeq" id="XP_044937145.1"/>
    </source>
</evidence>
<dbReference type="Proteomes" id="UP000000715">
    <property type="component" value="Unplaced"/>
</dbReference>
<dbReference type="SUPFAM" id="SSF48065">
    <property type="entry name" value="DBL homology domain (DH-domain)"/>
    <property type="match status" value="1"/>
</dbReference>
<protein>
    <submittedName>
        <fullName evidence="3">Phosphatidylinositol 3,4,5-trisphosphate-dependent Rac exchanger 2 protein-like</fullName>
    </submittedName>
</protein>
<feature type="region of interest" description="Disordered" evidence="1">
    <location>
        <begin position="71"/>
        <end position="94"/>
    </location>
</feature>
<reference evidence="3" key="1">
    <citation type="submission" date="2025-08" db="UniProtKB">
        <authorList>
            <consortium name="RefSeq"/>
        </authorList>
    </citation>
    <scope>IDENTIFICATION</scope>
    <source>
        <tissue evidence="3">Brain</tissue>
    </source>
</reference>
<dbReference type="OrthoDB" id="660555at2759"/>
<dbReference type="RefSeq" id="XP_044937145.1">
    <property type="nucleotide sequence ID" value="XM_045081210.1"/>
</dbReference>
<dbReference type="GeneID" id="123392374"/>
<sequence>MTDGSRWDGRAQRAKDLEKQLRLRVCVLSELQKSERDYVGTLELLVSESVSPLGDAGCSWRRSARIPKRQRARGIVCGGTGHRSRRRGTMNPRTDTLLARAWTPGGTV</sequence>
<accession>A0A8U0S667</accession>